<dbReference type="AlphaFoldDB" id="A0A9W9S8V7"/>
<dbReference type="Proteomes" id="UP001147752">
    <property type="component" value="Unassembled WGS sequence"/>
</dbReference>
<dbReference type="RefSeq" id="XP_056579095.1">
    <property type="nucleotide sequence ID" value="XM_056722845.1"/>
</dbReference>
<dbReference type="InterPro" id="IPR029063">
    <property type="entry name" value="SAM-dependent_MTases_sf"/>
</dbReference>
<evidence type="ECO:0000313" key="1">
    <source>
        <dbReference type="EMBL" id="KAJ5373109.1"/>
    </source>
</evidence>
<comment type="caution">
    <text evidence="1">The sequence shown here is derived from an EMBL/GenBank/DDBJ whole genome shotgun (WGS) entry which is preliminary data.</text>
</comment>
<name>A0A9W9S8V7_9EURO</name>
<protein>
    <submittedName>
        <fullName evidence="1">O-methyltransferase family 2</fullName>
    </submittedName>
</protein>
<sequence length="97" mass="10756">MWTITRLLAATGSIKQDGVQHFKPSPLTMMMADPIMEATTRAWSVQSLRLSIMMMVQVAVFGRSEKQWRDLIASVGLTNVNFYQPPGSGEGIVEAIK</sequence>
<dbReference type="EMBL" id="JAPZBT010000002">
    <property type="protein sequence ID" value="KAJ5373109.1"/>
    <property type="molecule type" value="Genomic_DNA"/>
</dbReference>
<evidence type="ECO:0000313" key="2">
    <source>
        <dbReference type="Proteomes" id="UP001147752"/>
    </source>
</evidence>
<reference evidence="1" key="2">
    <citation type="journal article" date="2023" name="IMA Fungus">
        <title>Comparative genomic study of the Penicillium genus elucidates a diverse pangenome and 15 lateral gene transfer events.</title>
        <authorList>
            <person name="Petersen C."/>
            <person name="Sorensen T."/>
            <person name="Nielsen M.R."/>
            <person name="Sondergaard T.E."/>
            <person name="Sorensen J.L."/>
            <person name="Fitzpatrick D.A."/>
            <person name="Frisvad J.C."/>
            <person name="Nielsen K.L."/>
        </authorList>
    </citation>
    <scope>NUCLEOTIDE SEQUENCE</scope>
    <source>
        <strain evidence="1">IBT 3081</strain>
    </source>
</reference>
<gene>
    <name evidence="1" type="ORF">N7517_005115</name>
</gene>
<dbReference type="GeneID" id="81462028"/>
<organism evidence="1 2">
    <name type="scientific">Penicillium concentricum</name>
    <dbReference type="NCBI Taxonomy" id="293559"/>
    <lineage>
        <taxon>Eukaryota</taxon>
        <taxon>Fungi</taxon>
        <taxon>Dikarya</taxon>
        <taxon>Ascomycota</taxon>
        <taxon>Pezizomycotina</taxon>
        <taxon>Eurotiomycetes</taxon>
        <taxon>Eurotiomycetidae</taxon>
        <taxon>Eurotiales</taxon>
        <taxon>Aspergillaceae</taxon>
        <taxon>Penicillium</taxon>
    </lineage>
</organism>
<keyword evidence="2" id="KW-1185">Reference proteome</keyword>
<proteinExistence type="predicted"/>
<accession>A0A9W9S8V7</accession>
<reference evidence="1" key="1">
    <citation type="submission" date="2022-12" db="EMBL/GenBank/DDBJ databases">
        <authorList>
            <person name="Petersen C."/>
        </authorList>
    </citation>
    <scope>NUCLEOTIDE SEQUENCE</scope>
    <source>
        <strain evidence="1">IBT 3081</strain>
    </source>
</reference>
<dbReference type="Gene3D" id="3.40.50.150">
    <property type="entry name" value="Vaccinia Virus protein VP39"/>
    <property type="match status" value="1"/>
</dbReference>
<dbReference type="OrthoDB" id="1535081at2759"/>